<feature type="chain" id="PRO_5040270677" evidence="2">
    <location>
        <begin position="21"/>
        <end position="251"/>
    </location>
</feature>
<protein>
    <submittedName>
        <fullName evidence="3">Uncharacterized protein</fullName>
    </submittedName>
</protein>
<proteinExistence type="predicted"/>
<reference evidence="3" key="2">
    <citation type="submission" date="2022-10" db="EMBL/GenBank/DDBJ databases">
        <authorList>
            <consortium name="ENA_rothamsted_submissions"/>
            <consortium name="culmorum"/>
            <person name="King R."/>
        </authorList>
    </citation>
    <scope>NUCLEOTIDE SEQUENCE</scope>
</reference>
<dbReference type="EMBL" id="OU899036">
    <property type="protein sequence ID" value="CAH1731858.1"/>
    <property type="molecule type" value="Genomic_DNA"/>
</dbReference>
<organism evidence="3 4">
    <name type="scientific">Aphis gossypii</name>
    <name type="common">Cotton aphid</name>
    <dbReference type="NCBI Taxonomy" id="80765"/>
    <lineage>
        <taxon>Eukaryota</taxon>
        <taxon>Metazoa</taxon>
        <taxon>Ecdysozoa</taxon>
        <taxon>Arthropoda</taxon>
        <taxon>Hexapoda</taxon>
        <taxon>Insecta</taxon>
        <taxon>Pterygota</taxon>
        <taxon>Neoptera</taxon>
        <taxon>Paraneoptera</taxon>
        <taxon>Hemiptera</taxon>
        <taxon>Sternorrhyncha</taxon>
        <taxon>Aphidomorpha</taxon>
        <taxon>Aphidoidea</taxon>
        <taxon>Aphididae</taxon>
        <taxon>Aphidini</taxon>
        <taxon>Aphis</taxon>
        <taxon>Aphis</taxon>
    </lineage>
</organism>
<evidence type="ECO:0000313" key="4">
    <source>
        <dbReference type="Proteomes" id="UP001154329"/>
    </source>
</evidence>
<keyword evidence="4" id="KW-1185">Reference proteome</keyword>
<sequence length="251" mass="28061">MFLTIIVVSILFTGIQQAGGYPIPSSTVAGLTDVANKIHTTHKERFSHILLATKIPDAVVYQDVQKFTVGPVFYFVSKISENLLTSSTIAHNKNPEFASSVIIDQSNKQHFFPDDESVTPPLPEKKNETTTTSVSTDQSMNTTSVTVDDSKTTANDTVSNSARTKRVPWKDDGSSATKGQTDDKQWFFMMLATKADRKTSAQQTTEKLKWQSFWKRTNDIRFSGERASCDRQVDDKIGDNTNWKTFATIPY</sequence>
<feature type="region of interest" description="Disordered" evidence="1">
    <location>
        <begin position="111"/>
        <end position="179"/>
    </location>
</feature>
<evidence type="ECO:0000313" key="3">
    <source>
        <dbReference type="EMBL" id="CAH1731858.1"/>
    </source>
</evidence>
<reference evidence="3" key="1">
    <citation type="submission" date="2022-02" db="EMBL/GenBank/DDBJ databases">
        <authorList>
            <person name="King R."/>
        </authorList>
    </citation>
    <scope>NUCLEOTIDE SEQUENCE</scope>
</reference>
<feature type="signal peptide" evidence="2">
    <location>
        <begin position="1"/>
        <end position="20"/>
    </location>
</feature>
<gene>
    <name evidence="3" type="ORF">APHIGO_LOCUS8492</name>
</gene>
<accession>A0A9P0J7L1</accession>
<feature type="compositionally biased region" description="Polar residues" evidence="1">
    <location>
        <begin position="129"/>
        <end position="141"/>
    </location>
</feature>
<evidence type="ECO:0000256" key="2">
    <source>
        <dbReference type="SAM" id="SignalP"/>
    </source>
</evidence>
<dbReference type="AlphaFoldDB" id="A0A9P0J7L1"/>
<keyword evidence="2" id="KW-0732">Signal</keyword>
<evidence type="ECO:0000256" key="1">
    <source>
        <dbReference type="SAM" id="MobiDB-lite"/>
    </source>
</evidence>
<dbReference type="Proteomes" id="UP001154329">
    <property type="component" value="Chromosome 3"/>
</dbReference>
<name>A0A9P0J7L1_APHGO</name>